<organism evidence="1 2">
    <name type="scientific">Armadillidium nasatum</name>
    <dbReference type="NCBI Taxonomy" id="96803"/>
    <lineage>
        <taxon>Eukaryota</taxon>
        <taxon>Metazoa</taxon>
        <taxon>Ecdysozoa</taxon>
        <taxon>Arthropoda</taxon>
        <taxon>Crustacea</taxon>
        <taxon>Multicrustacea</taxon>
        <taxon>Malacostraca</taxon>
        <taxon>Eumalacostraca</taxon>
        <taxon>Peracarida</taxon>
        <taxon>Isopoda</taxon>
        <taxon>Oniscidea</taxon>
        <taxon>Crinocheta</taxon>
        <taxon>Armadillidiidae</taxon>
        <taxon>Armadillidium</taxon>
    </lineage>
</organism>
<dbReference type="Proteomes" id="UP000326759">
    <property type="component" value="Unassembled WGS sequence"/>
</dbReference>
<protein>
    <submittedName>
        <fullName evidence="1">Uncharacterized protein</fullName>
    </submittedName>
</protein>
<dbReference type="EMBL" id="SEYY01024449">
    <property type="protein sequence ID" value="KAB7494112.1"/>
    <property type="molecule type" value="Genomic_DNA"/>
</dbReference>
<name>A0A5N5SJV5_9CRUS</name>
<accession>A0A5N5SJV5</accession>
<comment type="caution">
    <text evidence="1">The sequence shown here is derived from an EMBL/GenBank/DDBJ whole genome shotgun (WGS) entry which is preliminary data.</text>
</comment>
<sequence length="355" mass="41186">MKTIKKEKVEKDDTINLKNKQQKMEIVHQEHIIVNDSLQTREEIVVTKNVETNEKSECFHLEDIKGKSRWQKYKKRYSEKWENDPKLKEWIQQDSENPNKALCRFCNKLLRAHKFDLYKHSGTRKHRRNCKRGRSEMEKSGTDIDVDHDDDDDEVAKEIVLSISEKPSPNKRLKKEKISEPFIVVETHDNVAGYSADHNEDENIFMAYSEDESFLSSKTPSDHLLTEIAHRVGIVLIKEVSRVLRTDKNILQFFKDNDQILLTDSNINKLTKICVGHMSQKFLVESAMESLTSKSSLNYGDKDFSNKLKSIEEKLETTVSELKALKTNFSATSSQTIPLSSFDLSKIFQHSSCEQ</sequence>
<proteinExistence type="predicted"/>
<reference evidence="1 2" key="1">
    <citation type="journal article" date="2019" name="PLoS Biol.">
        <title>Sex chromosomes control vertical transmission of feminizing Wolbachia symbionts in an isopod.</title>
        <authorList>
            <person name="Becking T."/>
            <person name="Chebbi M.A."/>
            <person name="Giraud I."/>
            <person name="Moumen B."/>
            <person name="Laverre T."/>
            <person name="Caubet Y."/>
            <person name="Peccoud J."/>
            <person name="Gilbert C."/>
            <person name="Cordaux R."/>
        </authorList>
    </citation>
    <scope>NUCLEOTIDE SEQUENCE [LARGE SCALE GENOMIC DNA]</scope>
    <source>
        <strain evidence="1">ANa2</strain>
        <tissue evidence="1">Whole body excluding digestive tract and cuticle</tissue>
    </source>
</reference>
<evidence type="ECO:0000313" key="2">
    <source>
        <dbReference type="Proteomes" id="UP000326759"/>
    </source>
</evidence>
<dbReference type="AlphaFoldDB" id="A0A5N5SJV5"/>
<keyword evidence="2" id="KW-1185">Reference proteome</keyword>
<dbReference type="OrthoDB" id="10265230at2759"/>
<gene>
    <name evidence="1" type="ORF">Anas_09538</name>
</gene>
<evidence type="ECO:0000313" key="1">
    <source>
        <dbReference type="EMBL" id="KAB7494112.1"/>
    </source>
</evidence>